<evidence type="ECO:0000313" key="2">
    <source>
        <dbReference type="EMBL" id="USW53048.1"/>
    </source>
</evidence>
<reference evidence="2" key="1">
    <citation type="submission" date="2022-06" db="EMBL/GenBank/DDBJ databases">
        <title>Complete genome sequences of two strains of the flax pathogen Septoria linicola.</title>
        <authorList>
            <person name="Lapalu N."/>
            <person name="Simon A."/>
            <person name="Demenou B."/>
            <person name="Paumier D."/>
            <person name="Guillot M.-P."/>
            <person name="Gout L."/>
            <person name="Valade R."/>
        </authorList>
    </citation>
    <scope>NUCLEOTIDE SEQUENCE</scope>
    <source>
        <strain evidence="2">SE15195</strain>
    </source>
</reference>
<sequence>MATLAEEAAAGQPMRCAMATSSDSGPSRFVPHYEARGGAFAPATTINPVRPVQLQQIQKIKGGFPHDEANVERAVAQMTAPHLSIDDGISTRPTTPAPLVQTAAQRVLNLPDLLEPILISVATEDTRAWWYYLKDSKTVLLAQRVNSTWRRVIQESKPIKQALWLKHDPDFYGGLSKRTHWNPFIWPQPPAFDRITFDEEWMREGSRTTQS</sequence>
<feature type="region of interest" description="Disordered" evidence="1">
    <location>
        <begin position="1"/>
        <end position="23"/>
    </location>
</feature>
<protein>
    <submittedName>
        <fullName evidence="2">Uncharacterized protein</fullName>
    </submittedName>
</protein>
<gene>
    <name evidence="2" type="ORF">Slin15195_G063670</name>
</gene>
<dbReference type="AlphaFoldDB" id="A0A9Q9ATS9"/>
<dbReference type="Proteomes" id="UP001056384">
    <property type="component" value="Chromosome 5"/>
</dbReference>
<name>A0A9Q9ATS9_9PEZI</name>
<keyword evidence="3" id="KW-1185">Reference proteome</keyword>
<proteinExistence type="predicted"/>
<evidence type="ECO:0000313" key="3">
    <source>
        <dbReference type="Proteomes" id="UP001056384"/>
    </source>
</evidence>
<accession>A0A9Q9ATS9</accession>
<organism evidence="2 3">
    <name type="scientific">Septoria linicola</name>
    <dbReference type="NCBI Taxonomy" id="215465"/>
    <lineage>
        <taxon>Eukaryota</taxon>
        <taxon>Fungi</taxon>
        <taxon>Dikarya</taxon>
        <taxon>Ascomycota</taxon>
        <taxon>Pezizomycotina</taxon>
        <taxon>Dothideomycetes</taxon>
        <taxon>Dothideomycetidae</taxon>
        <taxon>Mycosphaerellales</taxon>
        <taxon>Mycosphaerellaceae</taxon>
        <taxon>Septoria</taxon>
    </lineage>
</organism>
<evidence type="ECO:0000256" key="1">
    <source>
        <dbReference type="SAM" id="MobiDB-lite"/>
    </source>
</evidence>
<dbReference type="EMBL" id="CP099422">
    <property type="protein sequence ID" value="USW53048.1"/>
    <property type="molecule type" value="Genomic_DNA"/>
</dbReference>